<proteinExistence type="predicted"/>
<dbReference type="PANTHER" id="PTHR47388">
    <property type="entry name" value="TUMOR NECROSIS FACTOR RECEPTOR SUPERFAMILY MEMBER 18"/>
    <property type="match status" value="1"/>
</dbReference>
<dbReference type="SMART" id="SM00208">
    <property type="entry name" value="TNFR"/>
    <property type="match status" value="1"/>
</dbReference>
<keyword evidence="2" id="KW-0472">Membrane</keyword>
<dbReference type="HOGENOM" id="CLU_076906_1_0_1"/>
<dbReference type="STRING" id="13616.ENSMODP00000041039"/>
<reference evidence="5" key="3">
    <citation type="submission" date="2025-09" db="UniProtKB">
        <authorList>
            <consortium name="Ensembl"/>
        </authorList>
    </citation>
    <scope>IDENTIFICATION</scope>
</reference>
<dbReference type="InterPro" id="IPR053107">
    <property type="entry name" value="TNFRSF18"/>
</dbReference>
<feature type="chain" id="PRO_5003900492" description="TNFR-Cys domain-containing protein" evidence="3">
    <location>
        <begin position="25"/>
        <end position="240"/>
    </location>
</feature>
<evidence type="ECO:0000259" key="4">
    <source>
        <dbReference type="SMART" id="SM00208"/>
    </source>
</evidence>
<dbReference type="Ensembl" id="ENSMODT00000044149.2">
    <property type="protein sequence ID" value="ENSMODP00000041039.1"/>
    <property type="gene ID" value="ENSMODG00000028425.2"/>
</dbReference>
<feature type="signal peptide" evidence="3">
    <location>
        <begin position="1"/>
        <end position="24"/>
    </location>
</feature>
<dbReference type="OMA" id="DTCSCQF"/>
<reference evidence="5" key="2">
    <citation type="submission" date="2025-08" db="UniProtKB">
        <authorList>
            <consortium name="Ensembl"/>
        </authorList>
    </citation>
    <scope>IDENTIFICATION</scope>
</reference>
<evidence type="ECO:0000313" key="6">
    <source>
        <dbReference type="Proteomes" id="UP000002280"/>
    </source>
</evidence>
<reference evidence="5 6" key="1">
    <citation type="journal article" date="2007" name="Nature">
        <title>Genome of the marsupial Monodelphis domestica reveals innovation in non-coding sequences.</title>
        <authorList>
            <person name="Mikkelsen T.S."/>
            <person name="Wakefield M.J."/>
            <person name="Aken B."/>
            <person name="Amemiya C.T."/>
            <person name="Chang J.L."/>
            <person name="Duke S."/>
            <person name="Garber M."/>
            <person name="Gentles A.J."/>
            <person name="Goodstadt L."/>
            <person name="Heger A."/>
            <person name="Jurka J."/>
            <person name="Kamal M."/>
            <person name="Mauceli E."/>
            <person name="Searle S.M."/>
            <person name="Sharpe T."/>
            <person name="Baker M.L."/>
            <person name="Batzer M.A."/>
            <person name="Benos P.V."/>
            <person name="Belov K."/>
            <person name="Clamp M."/>
            <person name="Cook A."/>
            <person name="Cuff J."/>
            <person name="Das R."/>
            <person name="Davidow L."/>
            <person name="Deakin J.E."/>
            <person name="Fazzari M.J."/>
            <person name="Glass J.L."/>
            <person name="Grabherr M."/>
            <person name="Greally J.M."/>
            <person name="Gu W."/>
            <person name="Hore T.A."/>
            <person name="Huttley G.A."/>
            <person name="Kleber M."/>
            <person name="Jirtle R.L."/>
            <person name="Koina E."/>
            <person name="Lee J.T."/>
            <person name="Mahony S."/>
            <person name="Marra M.A."/>
            <person name="Miller R.D."/>
            <person name="Nicholls R.D."/>
            <person name="Oda M."/>
            <person name="Papenfuss A.T."/>
            <person name="Parra Z.E."/>
            <person name="Pollock D.D."/>
            <person name="Ray D.A."/>
            <person name="Schein J.E."/>
            <person name="Speed T.P."/>
            <person name="Thompson K."/>
            <person name="VandeBerg J.L."/>
            <person name="Wade C.M."/>
            <person name="Walker J.A."/>
            <person name="Waters P.D."/>
            <person name="Webber C."/>
            <person name="Weidman J.R."/>
            <person name="Xie X."/>
            <person name="Zody M.C."/>
            <person name="Baldwin J."/>
            <person name="Abdouelleil A."/>
            <person name="Abdulkadir J."/>
            <person name="Abebe A."/>
            <person name="Abera B."/>
            <person name="Abreu J."/>
            <person name="Acer S.C."/>
            <person name="Aftuck L."/>
            <person name="Alexander A."/>
            <person name="An P."/>
            <person name="Anderson E."/>
            <person name="Anderson S."/>
            <person name="Arachi H."/>
            <person name="Azer M."/>
            <person name="Bachantsang P."/>
            <person name="Barry A."/>
            <person name="Bayul T."/>
            <person name="Berlin A."/>
            <person name="Bessette D."/>
            <person name="Bloom T."/>
            <person name="Bloom T."/>
            <person name="Boguslavskiy L."/>
            <person name="Bonnet C."/>
            <person name="Boukhgalter B."/>
            <person name="Bourzgui I."/>
            <person name="Brown A."/>
            <person name="Cahill P."/>
            <person name="Channer S."/>
            <person name="Cheshatsang Y."/>
            <person name="Chuda L."/>
            <person name="Citroen M."/>
            <person name="Collymore A."/>
            <person name="Cooke P."/>
            <person name="Costello M."/>
            <person name="D'Aco K."/>
            <person name="Daza R."/>
            <person name="De Haan G."/>
            <person name="DeGray S."/>
            <person name="DeMaso C."/>
            <person name="Dhargay N."/>
            <person name="Dooley K."/>
            <person name="Dooley E."/>
            <person name="Doricent M."/>
            <person name="Dorje P."/>
            <person name="Dorjee K."/>
            <person name="Dupes A."/>
            <person name="Elong R."/>
            <person name="Falk J."/>
            <person name="Farina A."/>
            <person name="Faro S."/>
            <person name="Ferguson D."/>
            <person name="Fisher S."/>
            <person name="Foley C.D."/>
            <person name="Franke A."/>
            <person name="Friedrich D."/>
            <person name="Gadbois L."/>
            <person name="Gearin G."/>
            <person name="Gearin C.R."/>
            <person name="Giannoukos G."/>
            <person name="Goode T."/>
            <person name="Graham J."/>
            <person name="Grandbois E."/>
            <person name="Grewal S."/>
            <person name="Gyaltsen K."/>
            <person name="Hafez N."/>
            <person name="Hagos B."/>
            <person name="Hall J."/>
            <person name="Henson C."/>
            <person name="Hollinger A."/>
            <person name="Honan T."/>
            <person name="Huard M.D."/>
            <person name="Hughes L."/>
            <person name="Hurhula B."/>
            <person name="Husby M.E."/>
            <person name="Kamat A."/>
            <person name="Kanga B."/>
            <person name="Kashin S."/>
            <person name="Khazanovich D."/>
            <person name="Kisner P."/>
            <person name="Lance K."/>
            <person name="Lara M."/>
            <person name="Lee W."/>
            <person name="Lennon N."/>
            <person name="Letendre F."/>
            <person name="LeVine R."/>
            <person name="Lipovsky A."/>
            <person name="Liu X."/>
            <person name="Liu J."/>
            <person name="Liu S."/>
            <person name="Lokyitsang T."/>
            <person name="Lokyitsang Y."/>
            <person name="Lubonja R."/>
            <person name="Lui A."/>
            <person name="MacDonald P."/>
            <person name="Magnisalis V."/>
            <person name="Maru K."/>
            <person name="Matthews C."/>
            <person name="McCusker W."/>
            <person name="McDonough S."/>
            <person name="Mehta T."/>
            <person name="Meldrim J."/>
            <person name="Meneus L."/>
            <person name="Mihai O."/>
            <person name="Mihalev A."/>
            <person name="Mihova T."/>
            <person name="Mittelman R."/>
            <person name="Mlenga V."/>
            <person name="Montmayeur A."/>
            <person name="Mulrain L."/>
            <person name="Navidi A."/>
            <person name="Naylor J."/>
            <person name="Negash T."/>
            <person name="Nguyen T."/>
            <person name="Nguyen N."/>
            <person name="Nicol R."/>
            <person name="Norbu C."/>
            <person name="Norbu N."/>
            <person name="Novod N."/>
            <person name="O'Neill B."/>
            <person name="Osman S."/>
            <person name="Markiewicz E."/>
            <person name="Oyono O.L."/>
            <person name="Patti C."/>
            <person name="Phunkhang P."/>
            <person name="Pierre F."/>
            <person name="Priest M."/>
            <person name="Raghuraman S."/>
            <person name="Rege F."/>
            <person name="Reyes R."/>
            <person name="Rise C."/>
            <person name="Rogov P."/>
            <person name="Ross K."/>
            <person name="Ryan E."/>
            <person name="Settipalli S."/>
            <person name="Shea T."/>
            <person name="Sherpa N."/>
            <person name="Shi L."/>
            <person name="Shih D."/>
            <person name="Sparrow T."/>
            <person name="Spaulding J."/>
            <person name="Stalker J."/>
            <person name="Stange-Thomann N."/>
            <person name="Stavropoulos S."/>
            <person name="Stone C."/>
            <person name="Strader C."/>
            <person name="Tesfaye S."/>
            <person name="Thomson T."/>
            <person name="Thoulutsang Y."/>
            <person name="Thoulutsang D."/>
            <person name="Topham K."/>
            <person name="Topping I."/>
            <person name="Tsamla T."/>
            <person name="Vassiliev H."/>
            <person name="Vo A."/>
            <person name="Wangchuk T."/>
            <person name="Wangdi T."/>
            <person name="Weiand M."/>
            <person name="Wilkinson J."/>
            <person name="Wilson A."/>
            <person name="Yadav S."/>
            <person name="Young G."/>
            <person name="Yu Q."/>
            <person name="Zembek L."/>
            <person name="Zhong D."/>
            <person name="Zimmer A."/>
            <person name="Zwirko Z."/>
            <person name="Jaffe D.B."/>
            <person name="Alvarez P."/>
            <person name="Brockman W."/>
            <person name="Butler J."/>
            <person name="Chin C."/>
            <person name="Gnerre S."/>
            <person name="MacCallum I."/>
            <person name="Graves J.A."/>
            <person name="Ponting C.P."/>
            <person name="Breen M."/>
            <person name="Samollow P.B."/>
            <person name="Lander E.S."/>
            <person name="Lindblad-Toh K."/>
        </authorList>
    </citation>
    <scope>NUCLEOTIDE SEQUENCE [LARGE SCALE GENOMIC DNA]</scope>
</reference>
<dbReference type="CDD" id="cd13417">
    <property type="entry name" value="TNFRSF18"/>
    <property type="match status" value="1"/>
</dbReference>
<dbReference type="PRINTS" id="PR01968">
    <property type="entry name" value="TNFACTORR18"/>
</dbReference>
<accession>K7E5I7</accession>
<dbReference type="GeneTree" id="ENSGT00940000166589"/>
<dbReference type="FunCoup" id="K7E5I7">
    <property type="interactions" value="329"/>
</dbReference>
<keyword evidence="6" id="KW-1185">Reference proteome</keyword>
<feature type="domain" description="TNFR-Cys" evidence="4">
    <location>
        <begin position="110"/>
        <end position="148"/>
    </location>
</feature>
<gene>
    <name evidence="5" type="primary">TNFRSF18</name>
</gene>
<dbReference type="InterPro" id="IPR001368">
    <property type="entry name" value="TNFR/NGFR_Cys_rich_reg"/>
</dbReference>
<dbReference type="InParanoid" id="K7E5I7"/>
<dbReference type="InterPro" id="IPR034018">
    <property type="entry name" value="TNFRSF18_N"/>
</dbReference>
<feature type="compositionally biased region" description="Basic and acidic residues" evidence="1">
    <location>
        <begin position="225"/>
        <end position="234"/>
    </location>
</feature>
<evidence type="ECO:0000256" key="2">
    <source>
        <dbReference type="SAM" id="Phobius"/>
    </source>
</evidence>
<dbReference type="GO" id="GO:0009897">
    <property type="term" value="C:external side of plasma membrane"/>
    <property type="evidence" value="ECO:0000318"/>
    <property type="project" value="GO_Central"/>
</dbReference>
<dbReference type="GO" id="GO:0043066">
    <property type="term" value="P:negative regulation of apoptotic process"/>
    <property type="evidence" value="ECO:0007669"/>
    <property type="project" value="InterPro"/>
</dbReference>
<evidence type="ECO:0000256" key="1">
    <source>
        <dbReference type="SAM" id="MobiDB-lite"/>
    </source>
</evidence>
<evidence type="ECO:0000256" key="3">
    <source>
        <dbReference type="SAM" id="SignalP"/>
    </source>
</evidence>
<dbReference type="eggNOG" id="ENOG502SAN0">
    <property type="taxonomic scope" value="Eukaryota"/>
</dbReference>
<protein>
    <recommendedName>
        <fullName evidence="4">TNFR-Cys domain-containing protein</fullName>
    </recommendedName>
</protein>
<keyword evidence="3" id="KW-0732">Signal</keyword>
<dbReference type="Gene3D" id="2.10.50.10">
    <property type="entry name" value="Tumor Necrosis Factor Receptor, subunit A, domain 2"/>
    <property type="match status" value="1"/>
</dbReference>
<dbReference type="Proteomes" id="UP000002280">
    <property type="component" value="Chromosome 4"/>
</dbReference>
<sequence length="240" mass="26323">MVVGTSWIMGPWWGIILLCSRGQGLDPSPSMRCGSGQILHPASSVWRCCSQCNSSTKACQPNQLKDCTCAIPGEYCTKSDCKYCKKHPCSPGQQIHIKGEFLFTFLCKDCEDGTYSDGIDGNCVPWTDCSRSGFLTVRPGNRTHNVLCGLAPLPGPGFLDSYNIPVAILTGLTVVIILIVLFHLVLHIWPVKREPSPKEREPILPLGPGPPDDIGNCPFPEEEWGEKTAEDKVQMGHPWV</sequence>
<dbReference type="AlphaFoldDB" id="K7E5I7"/>
<dbReference type="InterPro" id="IPR022318">
    <property type="entry name" value="TNFR_18"/>
</dbReference>
<feature type="region of interest" description="Disordered" evidence="1">
    <location>
        <begin position="196"/>
        <end position="240"/>
    </location>
</feature>
<keyword evidence="2" id="KW-0812">Transmembrane</keyword>
<dbReference type="Bgee" id="ENSMODG00000028425">
    <property type="expression patterns" value="Expressed in blood and 12 other cell types or tissues"/>
</dbReference>
<dbReference type="PANTHER" id="PTHR47388:SF1">
    <property type="entry name" value="TUMOR NECROSIS FACTOR RECEPTOR SUPERFAMILY MEMBER 18"/>
    <property type="match status" value="1"/>
</dbReference>
<evidence type="ECO:0000313" key="5">
    <source>
        <dbReference type="Ensembl" id="ENSMODP00000041039.1"/>
    </source>
</evidence>
<feature type="transmembrane region" description="Helical" evidence="2">
    <location>
        <begin position="166"/>
        <end position="189"/>
    </location>
</feature>
<keyword evidence="2" id="KW-1133">Transmembrane helix</keyword>
<dbReference type="GO" id="GO:0005031">
    <property type="term" value="F:tumor necrosis factor receptor activity"/>
    <property type="evidence" value="ECO:0007669"/>
    <property type="project" value="InterPro"/>
</dbReference>
<organism evidence="5 6">
    <name type="scientific">Monodelphis domestica</name>
    <name type="common">Gray short-tailed opossum</name>
    <dbReference type="NCBI Taxonomy" id="13616"/>
    <lineage>
        <taxon>Eukaryota</taxon>
        <taxon>Metazoa</taxon>
        <taxon>Chordata</taxon>
        <taxon>Craniata</taxon>
        <taxon>Vertebrata</taxon>
        <taxon>Euteleostomi</taxon>
        <taxon>Mammalia</taxon>
        <taxon>Metatheria</taxon>
        <taxon>Didelphimorphia</taxon>
        <taxon>Didelphidae</taxon>
        <taxon>Monodelphis</taxon>
    </lineage>
</organism>
<name>K7E5I7_MONDO</name>
<dbReference type="GO" id="GO:0045785">
    <property type="term" value="P:positive regulation of cell adhesion"/>
    <property type="evidence" value="ECO:0000318"/>
    <property type="project" value="GO_Central"/>
</dbReference>